<evidence type="ECO:0000313" key="3">
    <source>
        <dbReference type="Proteomes" id="UP001432322"/>
    </source>
</evidence>
<protein>
    <submittedName>
        <fullName evidence="2">Uncharacterized protein</fullName>
    </submittedName>
</protein>
<feature type="region of interest" description="Disordered" evidence="1">
    <location>
        <begin position="98"/>
        <end position="282"/>
    </location>
</feature>
<reference evidence="2" key="1">
    <citation type="submission" date="2023-10" db="EMBL/GenBank/DDBJ databases">
        <title>Genome assembly of Pristionchus species.</title>
        <authorList>
            <person name="Yoshida K."/>
            <person name="Sommer R.J."/>
        </authorList>
    </citation>
    <scope>NUCLEOTIDE SEQUENCE</scope>
    <source>
        <strain evidence="2">RS5133</strain>
    </source>
</reference>
<dbReference type="Proteomes" id="UP001432322">
    <property type="component" value="Unassembled WGS sequence"/>
</dbReference>
<organism evidence="2 3">
    <name type="scientific">Pristionchus fissidentatus</name>
    <dbReference type="NCBI Taxonomy" id="1538716"/>
    <lineage>
        <taxon>Eukaryota</taxon>
        <taxon>Metazoa</taxon>
        <taxon>Ecdysozoa</taxon>
        <taxon>Nematoda</taxon>
        <taxon>Chromadorea</taxon>
        <taxon>Rhabditida</taxon>
        <taxon>Rhabditina</taxon>
        <taxon>Diplogasteromorpha</taxon>
        <taxon>Diplogasteroidea</taxon>
        <taxon>Neodiplogasteridae</taxon>
        <taxon>Pristionchus</taxon>
    </lineage>
</organism>
<evidence type="ECO:0000256" key="1">
    <source>
        <dbReference type="SAM" id="MobiDB-lite"/>
    </source>
</evidence>
<keyword evidence="3" id="KW-1185">Reference proteome</keyword>
<evidence type="ECO:0000313" key="2">
    <source>
        <dbReference type="EMBL" id="GMT25539.1"/>
    </source>
</evidence>
<feature type="region of interest" description="Disordered" evidence="1">
    <location>
        <begin position="14"/>
        <end position="86"/>
    </location>
</feature>
<feature type="compositionally biased region" description="Basic residues" evidence="1">
    <location>
        <begin position="148"/>
        <end position="160"/>
    </location>
</feature>
<feature type="compositionally biased region" description="Basic and acidic residues" evidence="1">
    <location>
        <begin position="35"/>
        <end position="54"/>
    </location>
</feature>
<accession>A0AAV5W6N6</accession>
<feature type="compositionally biased region" description="Basic residues" evidence="1">
    <location>
        <begin position="14"/>
        <end position="34"/>
    </location>
</feature>
<dbReference type="AlphaFoldDB" id="A0AAV5W6N6"/>
<proteinExistence type="predicted"/>
<gene>
    <name evidence="2" type="ORF">PFISCL1PPCAC_16836</name>
</gene>
<name>A0AAV5W6N6_9BILA</name>
<feature type="non-terminal residue" evidence="2">
    <location>
        <position position="1"/>
    </location>
</feature>
<sequence length="330" mass="37134">SPSPLPTLHHVRRRAQLHGRRSRWHVHRSRRTPLRHREGAHADDADAGTRPEAHVRRRSRLLQADDRQGGLLRPLQGHGGAAGGRHAALRRLLRRLRHRQVHPAEEPRRRDVVPAERQLGRHRWSDDDGGDGAGRAHQVPAAGAICRPRAHRRPLRRPHGRSQEAVQARRNHLDLQRNGSDAAQRHPRLRRVPVGVRVPQEEVRRRGRAGQAVAGRDADGRRISRHGQLVGVHSRRRSQIAPADCTRGQVPRRHQRRAQGGAPTGGTQGTVQGIRSRDAARLPRKRRVLLRSGAGALLLPNVHLSVRQRARGSVHFCTKPRPSSCRLIDR</sequence>
<dbReference type="EMBL" id="BTSY01000004">
    <property type="protein sequence ID" value="GMT25539.1"/>
    <property type="molecule type" value="Genomic_DNA"/>
</dbReference>
<comment type="caution">
    <text evidence="2">The sequence shown here is derived from an EMBL/GenBank/DDBJ whole genome shotgun (WGS) entry which is preliminary data.</text>
</comment>
<feature type="compositionally biased region" description="Basic and acidic residues" evidence="1">
    <location>
        <begin position="102"/>
        <end position="114"/>
    </location>
</feature>